<evidence type="ECO:0000256" key="3">
    <source>
        <dbReference type="ARBA" id="ARBA00022630"/>
    </source>
</evidence>
<evidence type="ECO:0000256" key="2">
    <source>
        <dbReference type="ARBA" id="ARBA00022553"/>
    </source>
</evidence>
<reference evidence="8" key="1">
    <citation type="journal article" date="2021" name="PeerJ">
        <title>Extensive microbial diversity within the chicken gut microbiome revealed by metagenomics and culture.</title>
        <authorList>
            <person name="Gilroy R."/>
            <person name="Ravi A."/>
            <person name="Getino M."/>
            <person name="Pursley I."/>
            <person name="Horton D.L."/>
            <person name="Alikhan N.F."/>
            <person name="Baker D."/>
            <person name="Gharbi K."/>
            <person name="Hall N."/>
            <person name="Watson M."/>
            <person name="Adriaenssens E.M."/>
            <person name="Foster-Nyarko E."/>
            <person name="Jarju S."/>
            <person name="Secka A."/>
            <person name="Antonio M."/>
            <person name="Oren A."/>
            <person name="Chaudhuri R.R."/>
            <person name="La Ragione R."/>
            <person name="Hildebrand F."/>
            <person name="Pallen M.J."/>
        </authorList>
    </citation>
    <scope>NUCLEOTIDE SEQUENCE</scope>
    <source>
        <strain evidence="8">CHK193-4272</strain>
    </source>
</reference>
<evidence type="ECO:0000313" key="8">
    <source>
        <dbReference type="EMBL" id="HIV62719.1"/>
    </source>
</evidence>
<dbReference type="GO" id="GO:0005886">
    <property type="term" value="C:plasma membrane"/>
    <property type="evidence" value="ECO:0007669"/>
    <property type="project" value="UniProtKB-SubCell"/>
</dbReference>
<comment type="caution">
    <text evidence="8">The sequence shown here is derived from an EMBL/GenBank/DDBJ whole genome shotgun (WGS) entry which is preliminary data.</text>
</comment>
<dbReference type="AlphaFoldDB" id="A0A9D1PII4"/>
<evidence type="ECO:0000256" key="4">
    <source>
        <dbReference type="ARBA" id="ARBA00022643"/>
    </source>
</evidence>
<keyword evidence="6" id="KW-0812">Transmembrane</keyword>
<keyword evidence="6" id="KW-1278">Translocase</keyword>
<evidence type="ECO:0000256" key="5">
    <source>
        <dbReference type="ARBA" id="ARBA00022982"/>
    </source>
</evidence>
<keyword evidence="1 6" id="KW-0813">Transport</keyword>
<dbReference type="Pfam" id="PF04205">
    <property type="entry name" value="FMN_bind"/>
    <property type="match status" value="1"/>
</dbReference>
<keyword evidence="6" id="KW-0472">Membrane</keyword>
<evidence type="ECO:0000259" key="7">
    <source>
        <dbReference type="SMART" id="SM00900"/>
    </source>
</evidence>
<evidence type="ECO:0000256" key="6">
    <source>
        <dbReference type="HAMAP-Rule" id="MF_00479"/>
    </source>
</evidence>
<dbReference type="PANTHER" id="PTHR36118">
    <property type="entry name" value="ION-TRANSLOCATING OXIDOREDUCTASE COMPLEX SUBUNIT G"/>
    <property type="match status" value="1"/>
</dbReference>
<dbReference type="InterPro" id="IPR007329">
    <property type="entry name" value="FMN-bd"/>
</dbReference>
<evidence type="ECO:0000256" key="1">
    <source>
        <dbReference type="ARBA" id="ARBA00022448"/>
    </source>
</evidence>
<organism evidence="8 9">
    <name type="scientific">Candidatus Butyricicoccus avistercoris</name>
    <dbReference type="NCBI Taxonomy" id="2838518"/>
    <lineage>
        <taxon>Bacteria</taxon>
        <taxon>Bacillati</taxon>
        <taxon>Bacillota</taxon>
        <taxon>Clostridia</taxon>
        <taxon>Eubacteriales</taxon>
        <taxon>Butyricicoccaceae</taxon>
        <taxon>Butyricicoccus</taxon>
    </lineage>
</organism>
<keyword evidence="5 6" id="KW-0249">Electron transport</keyword>
<dbReference type="EMBL" id="DXIE01000045">
    <property type="protein sequence ID" value="HIV62719.1"/>
    <property type="molecule type" value="Genomic_DNA"/>
</dbReference>
<proteinExistence type="inferred from homology"/>
<keyword evidence="3 6" id="KW-0285">Flavoprotein</keyword>
<feature type="modified residue" description="FMN phosphoryl threonine" evidence="6">
    <location>
        <position position="170"/>
    </location>
</feature>
<dbReference type="PIRSF" id="PIRSF006091">
    <property type="entry name" value="E_trnsport_RnfG"/>
    <property type="match status" value="1"/>
</dbReference>
<accession>A0A9D1PII4</accession>
<comment type="function">
    <text evidence="6">Part of a membrane-bound complex that couples electron transfer with translocation of ions across the membrane.</text>
</comment>
<dbReference type="EC" id="7.-.-.-" evidence="6"/>
<dbReference type="PANTHER" id="PTHR36118:SF1">
    <property type="entry name" value="ION-TRANSLOCATING OXIDOREDUCTASE COMPLEX SUBUNIT G"/>
    <property type="match status" value="1"/>
</dbReference>
<dbReference type="GO" id="GO:0010181">
    <property type="term" value="F:FMN binding"/>
    <property type="evidence" value="ECO:0007669"/>
    <property type="project" value="InterPro"/>
</dbReference>
<dbReference type="InterPro" id="IPR010209">
    <property type="entry name" value="Ion_transpt_RnfG/RsxG"/>
</dbReference>
<comment type="subunit">
    <text evidence="6">The complex is composed of six subunits: RnfA, RnfB, RnfC, RnfD, RnfE and RnfG.</text>
</comment>
<name>A0A9D1PII4_9FIRM</name>
<reference evidence="8" key="2">
    <citation type="submission" date="2021-04" db="EMBL/GenBank/DDBJ databases">
        <authorList>
            <person name="Gilroy R."/>
        </authorList>
    </citation>
    <scope>NUCLEOTIDE SEQUENCE</scope>
    <source>
        <strain evidence="8">CHK193-4272</strain>
    </source>
</reference>
<dbReference type="NCBIfam" id="TIGR01947">
    <property type="entry name" value="rnfG"/>
    <property type="match status" value="1"/>
</dbReference>
<protein>
    <recommendedName>
        <fullName evidence="6">Ion-translocating oxidoreductase complex subunit G</fullName>
        <ecNumber evidence="6">7.-.-.-</ecNumber>
    </recommendedName>
    <alternativeName>
        <fullName evidence="6">Rnf electron transport complex subunit G</fullName>
    </alternativeName>
</protein>
<keyword evidence="4 6" id="KW-0288">FMN</keyword>
<gene>
    <name evidence="6" type="primary">rnfG</name>
    <name evidence="8" type="ORF">H9746_07775</name>
</gene>
<comment type="cofactor">
    <cofactor evidence="6">
        <name>FMN</name>
        <dbReference type="ChEBI" id="CHEBI:58210"/>
    </cofactor>
</comment>
<dbReference type="SMART" id="SM00900">
    <property type="entry name" value="FMN_bind"/>
    <property type="match status" value="1"/>
</dbReference>
<keyword evidence="6" id="KW-1003">Cell membrane</keyword>
<comment type="subcellular location">
    <subcellularLocation>
        <location evidence="6">Cell membrane</location>
        <topology evidence="6">Single-pass membrane protein</topology>
    </subcellularLocation>
</comment>
<dbReference type="Proteomes" id="UP000886808">
    <property type="component" value="Unassembled WGS sequence"/>
</dbReference>
<keyword evidence="2 6" id="KW-0597">Phosphoprotein</keyword>
<keyword evidence="6" id="KW-1133">Transmembrane helix</keyword>
<dbReference type="GO" id="GO:0009055">
    <property type="term" value="F:electron transfer activity"/>
    <property type="evidence" value="ECO:0007669"/>
    <property type="project" value="InterPro"/>
</dbReference>
<comment type="similarity">
    <text evidence="6">Belongs to the RnfG family.</text>
</comment>
<sequence>MTESKKESMGMLALVLFLITFITALLLGFVNQVTAPQIEKNKEATRAAAMAQLIPNAEFEPAEVTEVPAPDKNTPAIQNIYKAVIDGETVGYCMEVLPSGFGGTLTVVVGVNLDGTIAGAQVTSHAETPGLGAKAQADPTWIPQFAGKPADGSLAVTKDGGDIVSITGATITSRAVTLAVNTAANYVLSLEG</sequence>
<dbReference type="HAMAP" id="MF_00479">
    <property type="entry name" value="RsxG_RnfG"/>
    <property type="match status" value="1"/>
</dbReference>
<dbReference type="GO" id="GO:0022900">
    <property type="term" value="P:electron transport chain"/>
    <property type="evidence" value="ECO:0007669"/>
    <property type="project" value="UniProtKB-UniRule"/>
</dbReference>
<evidence type="ECO:0000313" key="9">
    <source>
        <dbReference type="Proteomes" id="UP000886808"/>
    </source>
</evidence>
<feature type="domain" description="FMN-binding" evidence="7">
    <location>
        <begin position="100"/>
        <end position="187"/>
    </location>
</feature>